<feature type="signal peptide" evidence="1">
    <location>
        <begin position="1"/>
        <end position="20"/>
    </location>
</feature>
<dbReference type="Proteomes" id="UP001597319">
    <property type="component" value="Unassembled WGS sequence"/>
</dbReference>
<dbReference type="EMBL" id="JBHULE010000002">
    <property type="protein sequence ID" value="MFD2561608.1"/>
    <property type="molecule type" value="Genomic_DNA"/>
</dbReference>
<dbReference type="RefSeq" id="WP_378289453.1">
    <property type="nucleotide sequence ID" value="NZ_JBHULE010000002.1"/>
</dbReference>
<evidence type="ECO:0000313" key="2">
    <source>
        <dbReference type="EMBL" id="MFD2561608.1"/>
    </source>
</evidence>
<name>A0ABW5L9N9_9FLAO</name>
<sequence>MKYISLVLILLLGSSLFAQGEANNWYFGQNAGINFSTTPPTPLTDGNIDTLEGCTTISDATGQLLFYTDGRTVWDRNGQAMSNANYNGGTGLLGDPSSTSSALIVPQPNVSNRYFIFAVDEPHHENAATYPNQNTGFPVDEDDGFNNGFTYSVVDMTLNGGLGDVVVSEKNIPLITYDTSDNAESSYKCSEKITAVKSDDCDSFWVITHFIDTYYAFSIDQTGVNTTPVTSQVGVTVPISGYRRNALGYLKASPEGDKLAVVHFGLTNVTGGDGPGKVLFYDFDNSTGVVSNEIELYDGDAPYGIEFSQSGERLYTTVGIGPGGRGDAFLMQFDLTLPNNQIAASGTRILNENGQDTSNFSAGALQLGPDGRIYRALYDFNSGTGNFLGVIENPEELAANINYSDRGLSVNIDGRRGSRIGLPPFIQSIFAQTIDIINSGDPNNVNLVLCEGDTYRLEYQDISTATYTWFIDDVQITNNTFFLDITTTGNYRLEIDLNDGSCPLIGVANVTFFEVPTVQNTPADQIICDDNNDGITDLDLSAYDATILGTQDPNQFQIRYFRSIADADADINELPLSFTTENNPQVIAARIENMGNINCYDTTSFQIEIFDGPTAFATNPIVTCDNADDGDDTNGMIVYDLTTANTDIYNGQSAADYTITYHTTLLDVQNGVNAIADPTNAILSNTMTAVYARLENNLNTDCFDTLEIPVTINLLPDANPSSLIQCDEYNDLTDGITLFNLNEATNQITGGASDRTVMFFEDIVSANAGTPSIINTDSYQNTIANQQLFVRVTDDINSCFRVTTLDLQASITSANNASLPTCDNDGTEDGFAEFIMSDADADILNGITTPNLSVVYYESIDDALSETNPITTYTNSTPGTQGQDIVYARVEDNLNQCFGINQVALFVNPLPDIEDQDEAFICEGASVIIDSGLESGNPNDFDYLWSTGETTESITVTAAMDYTVTVTNQLTGCFKDRTVTVTTSSPATIIQPIEINDASDNNTVIINYTGSGDYEFAIAYNGSNIRTYQDSPTFTNVPPGFHTVYVRDKNGCGPETTQDISVVGFPKYFTPNGDGFHETWNVEGISSQVLGNSIIYIFDRSGKLLKQLVPSGNGWDGTYGGTLMPSSQYWFRVKLGDGRIRTGSFSLIR</sequence>
<evidence type="ECO:0000313" key="3">
    <source>
        <dbReference type="Proteomes" id="UP001597319"/>
    </source>
</evidence>
<protein>
    <submittedName>
        <fullName evidence="2">T9SS type B sorting domain-containing protein</fullName>
    </submittedName>
</protein>
<comment type="caution">
    <text evidence="2">The sequence shown here is derived from an EMBL/GenBank/DDBJ whole genome shotgun (WGS) entry which is preliminary data.</text>
</comment>
<dbReference type="InterPro" id="IPR026341">
    <property type="entry name" value="T9SS_type_B"/>
</dbReference>
<dbReference type="NCBIfam" id="TIGR04131">
    <property type="entry name" value="Bac_Flav_CTERM"/>
    <property type="match status" value="1"/>
</dbReference>
<feature type="chain" id="PRO_5047541942" evidence="1">
    <location>
        <begin position="21"/>
        <end position="1149"/>
    </location>
</feature>
<keyword evidence="3" id="KW-1185">Reference proteome</keyword>
<accession>A0ABW5L9N9</accession>
<dbReference type="SUPFAM" id="SSF82171">
    <property type="entry name" value="DPP6 N-terminal domain-like"/>
    <property type="match status" value="1"/>
</dbReference>
<gene>
    <name evidence="2" type="ORF">ACFSR1_02930</name>
</gene>
<organism evidence="2 3">
    <name type="scientific">Aquimarina rubra</name>
    <dbReference type="NCBI Taxonomy" id="1920033"/>
    <lineage>
        <taxon>Bacteria</taxon>
        <taxon>Pseudomonadati</taxon>
        <taxon>Bacteroidota</taxon>
        <taxon>Flavobacteriia</taxon>
        <taxon>Flavobacteriales</taxon>
        <taxon>Flavobacteriaceae</taxon>
        <taxon>Aquimarina</taxon>
    </lineage>
</organism>
<evidence type="ECO:0000256" key="1">
    <source>
        <dbReference type="SAM" id="SignalP"/>
    </source>
</evidence>
<reference evidence="3" key="1">
    <citation type="journal article" date="2019" name="Int. J. Syst. Evol. Microbiol.">
        <title>The Global Catalogue of Microorganisms (GCM) 10K type strain sequencing project: providing services to taxonomists for standard genome sequencing and annotation.</title>
        <authorList>
            <consortium name="The Broad Institute Genomics Platform"/>
            <consortium name="The Broad Institute Genome Sequencing Center for Infectious Disease"/>
            <person name="Wu L."/>
            <person name="Ma J."/>
        </authorList>
    </citation>
    <scope>NUCLEOTIDE SEQUENCE [LARGE SCALE GENOMIC DNA]</scope>
    <source>
        <strain evidence="3">KCTC 52274</strain>
    </source>
</reference>
<dbReference type="Pfam" id="PF13585">
    <property type="entry name" value="CHU_C"/>
    <property type="match status" value="1"/>
</dbReference>
<keyword evidence="1" id="KW-0732">Signal</keyword>
<proteinExistence type="predicted"/>